<dbReference type="AlphaFoldDB" id="A0A1R3HRN7"/>
<feature type="region of interest" description="Disordered" evidence="1">
    <location>
        <begin position="28"/>
        <end position="48"/>
    </location>
</feature>
<comment type="caution">
    <text evidence="2">The sequence shown here is derived from an EMBL/GenBank/DDBJ whole genome shotgun (WGS) entry which is preliminary data.</text>
</comment>
<reference evidence="2 3" key="1">
    <citation type="submission" date="2013-09" db="EMBL/GenBank/DDBJ databases">
        <title>Corchorus capsularis genome sequencing.</title>
        <authorList>
            <person name="Alam M."/>
            <person name="Haque M.S."/>
            <person name="Islam M.S."/>
            <person name="Emdad E.M."/>
            <person name="Islam M.M."/>
            <person name="Ahmed B."/>
            <person name="Halim A."/>
            <person name="Hossen Q.M.M."/>
            <person name="Hossain M.Z."/>
            <person name="Ahmed R."/>
            <person name="Khan M.M."/>
            <person name="Islam R."/>
            <person name="Rashid M.M."/>
            <person name="Khan S.A."/>
            <person name="Rahman M.S."/>
            <person name="Alam M."/>
        </authorList>
    </citation>
    <scope>NUCLEOTIDE SEQUENCE [LARGE SCALE GENOMIC DNA]</scope>
    <source>
        <strain evidence="3">cv. CVL-1</strain>
        <tissue evidence="2">Whole seedling</tissue>
    </source>
</reference>
<organism evidence="2 3">
    <name type="scientific">Corchorus capsularis</name>
    <name type="common">Jute</name>
    <dbReference type="NCBI Taxonomy" id="210143"/>
    <lineage>
        <taxon>Eukaryota</taxon>
        <taxon>Viridiplantae</taxon>
        <taxon>Streptophyta</taxon>
        <taxon>Embryophyta</taxon>
        <taxon>Tracheophyta</taxon>
        <taxon>Spermatophyta</taxon>
        <taxon>Magnoliopsida</taxon>
        <taxon>eudicotyledons</taxon>
        <taxon>Gunneridae</taxon>
        <taxon>Pentapetalae</taxon>
        <taxon>rosids</taxon>
        <taxon>malvids</taxon>
        <taxon>Malvales</taxon>
        <taxon>Malvaceae</taxon>
        <taxon>Grewioideae</taxon>
        <taxon>Apeibeae</taxon>
        <taxon>Corchorus</taxon>
    </lineage>
</organism>
<dbReference type="EMBL" id="AWWV01011333">
    <property type="protein sequence ID" value="OMO72831.1"/>
    <property type="molecule type" value="Genomic_DNA"/>
</dbReference>
<dbReference type="Gramene" id="OMO72831">
    <property type="protein sequence ID" value="OMO72831"/>
    <property type="gene ID" value="CCACVL1_17573"/>
</dbReference>
<protein>
    <submittedName>
        <fullName evidence="2">Uncharacterized protein</fullName>
    </submittedName>
</protein>
<evidence type="ECO:0000313" key="3">
    <source>
        <dbReference type="Proteomes" id="UP000188268"/>
    </source>
</evidence>
<evidence type="ECO:0000313" key="2">
    <source>
        <dbReference type="EMBL" id="OMO72831.1"/>
    </source>
</evidence>
<accession>A0A1R3HRN7</accession>
<proteinExistence type="predicted"/>
<sequence length="48" mass="5381">MEIKLDWAMLNAADPTFERGKASDRAIFGKGRAGRAMNEREADKRTTP</sequence>
<feature type="compositionally biased region" description="Basic and acidic residues" evidence="1">
    <location>
        <begin position="37"/>
        <end position="48"/>
    </location>
</feature>
<name>A0A1R3HRN7_COCAP</name>
<evidence type="ECO:0000256" key="1">
    <source>
        <dbReference type="SAM" id="MobiDB-lite"/>
    </source>
</evidence>
<gene>
    <name evidence="2" type="ORF">CCACVL1_17573</name>
</gene>
<keyword evidence="3" id="KW-1185">Reference proteome</keyword>
<dbReference type="Proteomes" id="UP000188268">
    <property type="component" value="Unassembled WGS sequence"/>
</dbReference>